<comment type="subcellular location">
    <subcellularLocation>
        <location evidence="1">Nucleus</location>
    </subcellularLocation>
</comment>
<feature type="region of interest" description="Disordered" evidence="7">
    <location>
        <begin position="712"/>
        <end position="737"/>
    </location>
</feature>
<feature type="compositionally biased region" description="Low complexity" evidence="7">
    <location>
        <begin position="75"/>
        <end position="89"/>
    </location>
</feature>
<feature type="compositionally biased region" description="Gly residues" evidence="7">
    <location>
        <begin position="65"/>
        <end position="74"/>
    </location>
</feature>
<evidence type="ECO:0000256" key="5">
    <source>
        <dbReference type="ARBA" id="ARBA00023242"/>
    </source>
</evidence>
<feature type="region of interest" description="Disordered" evidence="7">
    <location>
        <begin position="587"/>
        <end position="656"/>
    </location>
</feature>
<evidence type="ECO:0000256" key="2">
    <source>
        <dbReference type="ARBA" id="ARBA00023015"/>
    </source>
</evidence>
<dbReference type="EnsemblMetazoa" id="PPA35805.1">
    <property type="protein sequence ID" value="PPA35805.1"/>
    <property type="gene ID" value="WBGene00274174"/>
</dbReference>
<accession>A0A2A6BKC8</accession>
<evidence type="ECO:0000256" key="3">
    <source>
        <dbReference type="ARBA" id="ARBA00023054"/>
    </source>
</evidence>
<dbReference type="GO" id="GO:0016581">
    <property type="term" value="C:NuRD complex"/>
    <property type="evidence" value="ECO:0000318"/>
    <property type="project" value="GO_Central"/>
</dbReference>
<dbReference type="AlphaFoldDB" id="A0A2A6BKC8"/>
<dbReference type="InterPro" id="IPR032346">
    <property type="entry name" value="P66_CC"/>
</dbReference>
<evidence type="ECO:0000256" key="6">
    <source>
        <dbReference type="SAM" id="Coils"/>
    </source>
</evidence>
<dbReference type="PANTHER" id="PTHR13455">
    <property type="entry name" value="TRANSCRIPTIONAL REPRESSOR P66-RELATED"/>
    <property type="match status" value="1"/>
</dbReference>
<evidence type="ECO:0000256" key="4">
    <source>
        <dbReference type="ARBA" id="ARBA00023163"/>
    </source>
</evidence>
<name>A0A2A6BKC8_PRIPA</name>
<evidence type="ECO:0000256" key="7">
    <source>
        <dbReference type="SAM" id="MobiDB-lite"/>
    </source>
</evidence>
<feature type="compositionally biased region" description="Low complexity" evidence="7">
    <location>
        <begin position="617"/>
        <end position="656"/>
    </location>
</feature>
<organism evidence="8 9">
    <name type="scientific">Pristionchus pacificus</name>
    <name type="common">Parasitic nematode worm</name>
    <dbReference type="NCBI Taxonomy" id="54126"/>
    <lineage>
        <taxon>Eukaryota</taxon>
        <taxon>Metazoa</taxon>
        <taxon>Ecdysozoa</taxon>
        <taxon>Nematoda</taxon>
        <taxon>Chromadorea</taxon>
        <taxon>Rhabditida</taxon>
        <taxon>Rhabditina</taxon>
        <taxon>Diplogasteromorpha</taxon>
        <taxon>Diplogasteroidea</taxon>
        <taxon>Neodiplogasteridae</taxon>
        <taxon>Pristionchus</taxon>
    </lineage>
</organism>
<gene>
    <name evidence="8" type="primary">WBGene00274174</name>
</gene>
<keyword evidence="5" id="KW-0539">Nucleus</keyword>
<feature type="compositionally biased region" description="Low complexity" evidence="7">
    <location>
        <begin position="35"/>
        <end position="64"/>
    </location>
</feature>
<evidence type="ECO:0000313" key="8">
    <source>
        <dbReference type="EnsemblMetazoa" id="PPA35805.1"/>
    </source>
</evidence>
<protein>
    <submittedName>
        <fullName evidence="8">Dcp-66</fullName>
    </submittedName>
</protein>
<dbReference type="Proteomes" id="UP000005239">
    <property type="component" value="Unassembled WGS sequence"/>
</dbReference>
<keyword evidence="4" id="KW-0804">Transcription</keyword>
<reference evidence="8" key="2">
    <citation type="submission" date="2022-06" db="UniProtKB">
        <authorList>
            <consortium name="EnsemblMetazoa"/>
        </authorList>
    </citation>
    <scope>IDENTIFICATION</scope>
    <source>
        <strain evidence="8">PS312</strain>
    </source>
</reference>
<feature type="region of interest" description="Disordered" evidence="7">
    <location>
        <begin position="1"/>
        <end position="145"/>
    </location>
</feature>
<evidence type="ECO:0000313" key="9">
    <source>
        <dbReference type="Proteomes" id="UP000005239"/>
    </source>
</evidence>
<accession>A0A8R1YR10</accession>
<dbReference type="PANTHER" id="PTHR13455:SF7">
    <property type="entry name" value="SIMJANG, ISOFORM E"/>
    <property type="match status" value="1"/>
</dbReference>
<dbReference type="InterPro" id="IPR040386">
    <property type="entry name" value="P66"/>
</dbReference>
<sequence length="836" mass="86438">MENGLAMASLNGGGAPPMMMDTDEEMNGLDLSTKSSSSGNNGAAPAAPAAPVMNAGPMTLTLNTNGGGSNGSTDGGTPTPGTPLNGSSPDKAMLEAGQISPSSLRRSTRASAIKAQQKIKDGDVPQSMEADNSVESEDDSMAGDDRVEKKVGCRALFGPTSDGPDGESAAKKRKLENGKALDQFSHEFSIKLEDDGGVYMLDEGSELSSLNETEIETLKKCYDKLLARELTTEQKEERTRMIKQAEADLRNEEAKLTMLKKMRASQIPKHNPVSDLQRKLAANVAANSAGAAYKPPVAGTAAAVAAAAKTSAMAGQMAALQQMLAGKGGAQAQAQLMALLTSNASALMPNMTPQQKEVRGEKREIGVARADLCTSTPSASTAAASSANAAATAAVTNSGATTAQKLAAARHAFRKTADGQLITQTAMPKACPNELFFIPNPNAPDFLYMLGLDQVVGRVLKDKNAIRSCSERPYECEECGSDFATGWKCIEGVAAVCKTHIAGTKEEDLHLYCEGCLRQAQKKKLRHDRNSQLKKIYSKVAMQEKEFEKQISDGKLDGMLATVFAQLQAQNPAAVAAASAARPTAAASPAVQNLSTKPATPSVPSPAMQKPATPLQSTPSGSKTSSSSAAASSSTSSGTKRPATSASNNSQQLQNQLAQLAQLARSNPMMAAAMMSGGLMGGQAQAQAQAAAAAAAMAQSYGPMLQQMQQMQQLQQRMQQQQQQASNSNANAAKASSSSSSAAAAAGASNSNNNSVAAAQASMAMMLQQAMQNARSGAGGAASQNAANANAMATMAQLAALSQAGALSGAQGAFSNPTQLLRQMQQLAAAQMQKKK</sequence>
<keyword evidence="3 6" id="KW-0175">Coiled coil</keyword>
<evidence type="ECO:0000256" key="1">
    <source>
        <dbReference type="ARBA" id="ARBA00004123"/>
    </source>
</evidence>
<feature type="coiled-coil region" evidence="6">
    <location>
        <begin position="235"/>
        <end position="262"/>
    </location>
</feature>
<keyword evidence="9" id="KW-1185">Reference proteome</keyword>
<reference evidence="9" key="1">
    <citation type="journal article" date="2008" name="Nat. Genet.">
        <title>The Pristionchus pacificus genome provides a unique perspective on nematode lifestyle and parasitism.</title>
        <authorList>
            <person name="Dieterich C."/>
            <person name="Clifton S.W."/>
            <person name="Schuster L.N."/>
            <person name="Chinwalla A."/>
            <person name="Delehaunty K."/>
            <person name="Dinkelacker I."/>
            <person name="Fulton L."/>
            <person name="Fulton R."/>
            <person name="Godfrey J."/>
            <person name="Minx P."/>
            <person name="Mitreva M."/>
            <person name="Roeseler W."/>
            <person name="Tian H."/>
            <person name="Witte H."/>
            <person name="Yang S.P."/>
            <person name="Wilson R.K."/>
            <person name="Sommer R.J."/>
        </authorList>
    </citation>
    <scope>NUCLEOTIDE SEQUENCE [LARGE SCALE GENOMIC DNA]</scope>
    <source>
        <strain evidence="9">PS312</strain>
    </source>
</reference>
<keyword evidence="2" id="KW-0805">Transcription regulation</keyword>
<dbReference type="OrthoDB" id="8186989at2759"/>
<dbReference type="Gene3D" id="6.10.250.1650">
    <property type="match status" value="1"/>
</dbReference>
<dbReference type="Pfam" id="PF16563">
    <property type="entry name" value="P66_CC"/>
    <property type="match status" value="1"/>
</dbReference>
<dbReference type="GO" id="GO:0000122">
    <property type="term" value="P:negative regulation of transcription by RNA polymerase II"/>
    <property type="evidence" value="ECO:0000318"/>
    <property type="project" value="GO_Central"/>
</dbReference>
<feature type="compositionally biased region" description="Acidic residues" evidence="7">
    <location>
        <begin position="132"/>
        <end position="142"/>
    </location>
</feature>
<proteinExistence type="predicted"/>